<dbReference type="eggNOG" id="ENOG50302UX">
    <property type="taxonomic scope" value="Bacteria"/>
</dbReference>
<dbReference type="AlphaFoldDB" id="A0A011PCI7"/>
<sequence>MRLPHTLTPGRLDSLPGGVRFGRIARIALAALTALGVASCSKPEPPEITFAPYAKSYQTKMSLAQVDYKFPIPPAELAKITPDYLATLDEEQIDQIYARLTAGPIPDGAFEGRILLPRGSSGKFRLSELVGGFGGTVLHLKGLVVEEIGEVLWRGKVFFRDEGVLRNRIEDLSLLKKVGLVEGEPKKMNYAGKETWLLFPAKLYCGQSLLDSRRESIIIDYFFSDEIAGYQENPDYLAGRRGLKVRDEIRMIRPGFYLGRAYLDRGFALNFTLYDKDTDDKARANFVATGKVQEDCWPGTQQRSVIAAAPPKPGKP</sequence>
<evidence type="ECO:0000313" key="2">
    <source>
        <dbReference type="Proteomes" id="UP000022141"/>
    </source>
</evidence>
<gene>
    <name evidence="1" type="ORF">AW11_03624</name>
</gene>
<accession>A0A011PCI7</accession>
<proteinExistence type="predicted"/>
<protein>
    <recommendedName>
        <fullName evidence="3">Lipoprotein</fullName>
    </recommendedName>
</protein>
<dbReference type="EMBL" id="JEMY01000057">
    <property type="protein sequence ID" value="EXI85301.1"/>
    <property type="molecule type" value="Genomic_DNA"/>
</dbReference>
<name>A0A011PCI7_ACCRE</name>
<evidence type="ECO:0008006" key="3">
    <source>
        <dbReference type="Google" id="ProtNLM"/>
    </source>
</evidence>
<organism evidence="1 2">
    <name type="scientific">Accumulibacter regalis</name>
    <dbReference type="NCBI Taxonomy" id="522306"/>
    <lineage>
        <taxon>Bacteria</taxon>
        <taxon>Pseudomonadati</taxon>
        <taxon>Pseudomonadota</taxon>
        <taxon>Betaproteobacteria</taxon>
        <taxon>Candidatus Accumulibacter</taxon>
    </lineage>
</organism>
<comment type="caution">
    <text evidence="1">The sequence shown here is derived from an EMBL/GenBank/DDBJ whole genome shotgun (WGS) entry which is preliminary data.</text>
</comment>
<reference evidence="1" key="1">
    <citation type="submission" date="2014-02" db="EMBL/GenBank/DDBJ databases">
        <title>Expanding our view of genomic diversity in Candidatus Accumulibacter clades.</title>
        <authorList>
            <person name="Skennerton C.T."/>
            <person name="Barr J.J."/>
            <person name="Slater F.R."/>
            <person name="Bond P.L."/>
            <person name="Tyson G.W."/>
        </authorList>
    </citation>
    <scope>NUCLEOTIDE SEQUENCE [LARGE SCALE GENOMIC DNA]</scope>
</reference>
<keyword evidence="2" id="KW-1185">Reference proteome</keyword>
<evidence type="ECO:0000313" key="1">
    <source>
        <dbReference type="EMBL" id="EXI85301.1"/>
    </source>
</evidence>
<dbReference type="STRING" id="1454004.AW11_03624"/>
<dbReference type="Proteomes" id="UP000022141">
    <property type="component" value="Unassembled WGS sequence"/>
</dbReference>
<dbReference type="PATRIC" id="fig|1454004.3.peg.3727"/>